<keyword evidence="2" id="KW-1185">Reference proteome</keyword>
<dbReference type="RefSeq" id="WP_069635607.1">
    <property type="nucleotide sequence ID" value="NZ_JXKZ01000022.1"/>
</dbReference>
<name>A0A1E5GQX6_9ENTE</name>
<evidence type="ECO:0000313" key="1">
    <source>
        <dbReference type="EMBL" id="OEG15114.1"/>
    </source>
</evidence>
<comment type="caution">
    <text evidence="1">The sequence shown here is derived from an EMBL/GenBank/DDBJ whole genome shotgun (WGS) entry which is preliminary data.</text>
</comment>
<dbReference type="AlphaFoldDB" id="A0A1E5GQX6"/>
<dbReference type="STRING" id="903983.BCR23_09750"/>
<reference evidence="2" key="1">
    <citation type="submission" date="2016-09" db="EMBL/GenBank/DDBJ databases">
        <authorList>
            <person name="Gulvik C.A."/>
        </authorList>
    </citation>
    <scope>NUCLEOTIDE SEQUENCE [LARGE SCALE GENOMIC DNA]</scope>
    <source>
        <strain evidence="2">LMG 26306</strain>
    </source>
</reference>
<evidence type="ECO:0008006" key="3">
    <source>
        <dbReference type="Google" id="ProtNLM"/>
    </source>
</evidence>
<organism evidence="1 2">
    <name type="scientific">Enterococcus quebecensis</name>
    <dbReference type="NCBI Taxonomy" id="903983"/>
    <lineage>
        <taxon>Bacteria</taxon>
        <taxon>Bacillati</taxon>
        <taxon>Bacillota</taxon>
        <taxon>Bacilli</taxon>
        <taxon>Lactobacillales</taxon>
        <taxon>Enterococcaceae</taxon>
        <taxon>Enterococcus</taxon>
    </lineage>
</organism>
<dbReference type="EMBL" id="MIKB01000016">
    <property type="protein sequence ID" value="OEG15114.1"/>
    <property type="molecule type" value="Genomic_DNA"/>
</dbReference>
<proteinExistence type="predicted"/>
<dbReference type="Proteomes" id="UP000094764">
    <property type="component" value="Unassembled WGS sequence"/>
</dbReference>
<sequence length="186" mass="20535">MKKKLIIILGVLLTIGVFGYTSVSGASTDTKVNLDWKLNGKDLKKLELIGAEQDVFVQVEQTENKETSIHLEGKVSDNTERNLKKVRQTEDALKIELSSLNKVRVMATNEGKDHLKLVVSLGKDVLLKEFDIKSAIGNVEVTVPENFKGEYSADNKGYGEITILKSDKAANQLISVETMGDITIKK</sequence>
<gene>
    <name evidence="1" type="ORF">BCR23_09750</name>
</gene>
<evidence type="ECO:0000313" key="2">
    <source>
        <dbReference type="Proteomes" id="UP000094764"/>
    </source>
</evidence>
<accession>A0A1E5GQX6</accession>
<protein>
    <recommendedName>
        <fullName evidence="3">Adhesin domain-containing protein</fullName>
    </recommendedName>
</protein>